<dbReference type="GO" id="GO:0046856">
    <property type="term" value="P:phosphatidylinositol dephosphorylation"/>
    <property type="evidence" value="ECO:0007669"/>
    <property type="project" value="InterPro"/>
</dbReference>
<dbReference type="OrthoDB" id="62798at2759"/>
<protein>
    <recommendedName>
        <fullName evidence="2">Inositol polyphosphate-related phosphatase domain-containing protein</fullName>
    </recommendedName>
</protein>
<feature type="region of interest" description="Disordered" evidence="1">
    <location>
        <begin position="404"/>
        <end position="428"/>
    </location>
</feature>
<dbReference type="Proteomes" id="UP000774326">
    <property type="component" value="Unassembled WGS sequence"/>
</dbReference>
<dbReference type="PANTHER" id="PTHR11200">
    <property type="entry name" value="INOSITOL 5-PHOSPHATASE"/>
    <property type="match status" value="1"/>
</dbReference>
<dbReference type="AlphaFoldDB" id="A0A9P8TK47"/>
<dbReference type="InterPro" id="IPR046985">
    <property type="entry name" value="IP5"/>
</dbReference>
<evidence type="ECO:0000259" key="2">
    <source>
        <dbReference type="SMART" id="SM00128"/>
    </source>
</evidence>
<organism evidence="3 4">
    <name type="scientific">Wickerhamomyces pijperi</name>
    <name type="common">Yeast</name>
    <name type="synonym">Pichia pijperi</name>
    <dbReference type="NCBI Taxonomy" id="599730"/>
    <lineage>
        <taxon>Eukaryota</taxon>
        <taxon>Fungi</taxon>
        <taxon>Dikarya</taxon>
        <taxon>Ascomycota</taxon>
        <taxon>Saccharomycotina</taxon>
        <taxon>Saccharomycetes</taxon>
        <taxon>Phaffomycetales</taxon>
        <taxon>Wickerhamomycetaceae</taxon>
        <taxon>Wickerhamomyces</taxon>
    </lineage>
</organism>
<dbReference type="SUPFAM" id="SSF56219">
    <property type="entry name" value="DNase I-like"/>
    <property type="match status" value="1"/>
</dbReference>
<reference evidence="3" key="1">
    <citation type="journal article" date="2021" name="Open Biol.">
        <title>Shared evolutionary footprints suggest mitochondrial oxidative damage underlies multiple complex I losses in fungi.</title>
        <authorList>
            <person name="Schikora-Tamarit M.A."/>
            <person name="Marcet-Houben M."/>
            <person name="Nosek J."/>
            <person name="Gabaldon T."/>
        </authorList>
    </citation>
    <scope>NUCLEOTIDE SEQUENCE</scope>
    <source>
        <strain evidence="3">CBS2887</strain>
    </source>
</reference>
<evidence type="ECO:0000256" key="1">
    <source>
        <dbReference type="SAM" id="MobiDB-lite"/>
    </source>
</evidence>
<accession>A0A9P8TK47</accession>
<comment type="caution">
    <text evidence="3">The sequence shown here is derived from an EMBL/GenBank/DDBJ whole genome shotgun (WGS) entry which is preliminary data.</text>
</comment>
<name>A0A9P8TK47_WICPI</name>
<reference evidence="3" key="2">
    <citation type="submission" date="2021-01" db="EMBL/GenBank/DDBJ databases">
        <authorList>
            <person name="Schikora-Tamarit M.A."/>
        </authorList>
    </citation>
    <scope>NUCLEOTIDE SEQUENCE</scope>
    <source>
        <strain evidence="3">CBS2887</strain>
    </source>
</reference>
<dbReference type="EMBL" id="JAEUBG010004496">
    <property type="protein sequence ID" value="KAH3681276.1"/>
    <property type="molecule type" value="Genomic_DNA"/>
</dbReference>
<gene>
    <name evidence="3" type="ORF">WICPIJ_007762</name>
</gene>
<evidence type="ECO:0000313" key="4">
    <source>
        <dbReference type="Proteomes" id="UP000774326"/>
    </source>
</evidence>
<dbReference type="SMART" id="SM00128">
    <property type="entry name" value="IPPc"/>
    <property type="match status" value="1"/>
</dbReference>
<dbReference type="InterPro" id="IPR036691">
    <property type="entry name" value="Endo/exonu/phosph_ase_sf"/>
</dbReference>
<feature type="domain" description="Inositol polyphosphate-related phosphatase" evidence="2">
    <location>
        <begin position="4"/>
        <end position="329"/>
    </location>
</feature>
<dbReference type="PANTHER" id="PTHR11200:SF275">
    <property type="entry name" value="LD06095P"/>
    <property type="match status" value="1"/>
</dbReference>
<evidence type="ECO:0000313" key="3">
    <source>
        <dbReference type="EMBL" id="KAH3681276.1"/>
    </source>
</evidence>
<dbReference type="InterPro" id="IPR000300">
    <property type="entry name" value="IPPc"/>
</dbReference>
<dbReference type="GO" id="GO:0004439">
    <property type="term" value="F:phosphatidylinositol-4,5-bisphosphate 5-phosphatase activity"/>
    <property type="evidence" value="ECO:0007669"/>
    <property type="project" value="TreeGrafter"/>
</dbReference>
<dbReference type="Pfam" id="PF22669">
    <property type="entry name" value="Exo_endo_phos2"/>
    <property type="match status" value="1"/>
</dbReference>
<sequence length="442" mass="50746">MSHTNTSLFIYTFNCAKQSQLPFAANDTFLLHLSNITDSNASISSILPKDKPDLLVFNFQELLGNLESFYPDKIHDYLMQLTSHIKRAIIEHYQQTSNNDHPVEVSLIGLNYLYALGTLLFSTKPRSSFSNFQKKSVSFGMLNSSLKGCLLSKLDYENERFIFLNCHLAANEGMWKERRKNLDILYRTFPELQPHHSQDIQQPMLSTSEAQPNQHVFLLGDLNLRCDNYIINKTLENFKYDELALHHTSHPLIAQLTESKVTFQQSYKYQVGTESVLNEKRNPSWCDRILYLKDYESVKVHKYGSVMSCTSSDHKPVFLQITVPERKTSSESITASAMAQELQARHNPYSDLELQLNTGLTTMADFSIWLVLFVTFSNTGRLFVIGLSLFYLFWNLPPQSNSSHLSNQIAPKPHKHNPKPTTQEVLSQSPEHIQPNAINWFL</sequence>
<keyword evidence="4" id="KW-1185">Reference proteome</keyword>
<dbReference type="Gene3D" id="3.60.10.10">
    <property type="entry name" value="Endonuclease/exonuclease/phosphatase"/>
    <property type="match status" value="1"/>
</dbReference>
<proteinExistence type="predicted"/>